<dbReference type="SUPFAM" id="SSF46785">
    <property type="entry name" value="Winged helix' DNA-binding domain"/>
    <property type="match status" value="1"/>
</dbReference>
<evidence type="ECO:0000256" key="2">
    <source>
        <dbReference type="ARBA" id="ARBA00022898"/>
    </source>
</evidence>
<keyword evidence="8" id="KW-1185">Reference proteome</keyword>
<dbReference type="InterPro" id="IPR004839">
    <property type="entry name" value="Aminotransferase_I/II_large"/>
</dbReference>
<dbReference type="Pfam" id="PF00392">
    <property type="entry name" value="GntR"/>
    <property type="match status" value="1"/>
</dbReference>
<dbReference type="GO" id="GO:0003677">
    <property type="term" value="F:DNA binding"/>
    <property type="evidence" value="ECO:0007669"/>
    <property type="project" value="UniProtKB-KW"/>
</dbReference>
<dbReference type="InterPro" id="IPR051446">
    <property type="entry name" value="HTH_trans_reg/aminotransferase"/>
</dbReference>
<dbReference type="SUPFAM" id="SSF53383">
    <property type="entry name" value="PLP-dependent transferases"/>
    <property type="match status" value="1"/>
</dbReference>
<dbReference type="PANTHER" id="PTHR46577">
    <property type="entry name" value="HTH-TYPE TRANSCRIPTIONAL REGULATORY PROTEIN GABR"/>
    <property type="match status" value="1"/>
</dbReference>
<dbReference type="Gene3D" id="1.10.10.10">
    <property type="entry name" value="Winged helix-like DNA-binding domain superfamily/Winged helix DNA-binding domain"/>
    <property type="match status" value="1"/>
</dbReference>
<keyword evidence="2" id="KW-0663">Pyridoxal phosphate</keyword>
<evidence type="ECO:0000256" key="1">
    <source>
        <dbReference type="ARBA" id="ARBA00005384"/>
    </source>
</evidence>
<dbReference type="PROSITE" id="PS50949">
    <property type="entry name" value="HTH_GNTR"/>
    <property type="match status" value="1"/>
</dbReference>
<dbReference type="CDD" id="cd00609">
    <property type="entry name" value="AAT_like"/>
    <property type="match status" value="1"/>
</dbReference>
<keyword evidence="4" id="KW-0238">DNA-binding</keyword>
<dbReference type="GO" id="GO:0030170">
    <property type="term" value="F:pyridoxal phosphate binding"/>
    <property type="evidence" value="ECO:0007669"/>
    <property type="project" value="InterPro"/>
</dbReference>
<name>A0AAP0SBD3_9PSED</name>
<reference evidence="7 8" key="2">
    <citation type="journal article" date="2016" name="Front. Microbiol.">
        <title>When Genome-Based Approach Meets the 'Old but Good': Revealing Genes Involved in the Antibacterial Activity of Pseudomonas sp. P482 against Soft Rot Pathogens.</title>
        <authorList>
            <person name="Krzyzanowska D.M."/>
            <person name="Ossowicki A."/>
            <person name="Rajewska M."/>
            <person name="Maciag T."/>
            <person name="Jablonska M."/>
            <person name="Obuchowski M."/>
            <person name="Heeb S."/>
            <person name="Jafra S."/>
        </authorList>
    </citation>
    <scope>NUCLEOTIDE SEQUENCE [LARGE SCALE GENOMIC DNA]</scope>
    <source>
        <strain evidence="7 8">P482</strain>
    </source>
</reference>
<sequence>MPNSCPPPNPHAATPIYRQVYLRFRHAISAGRLQPGERLPSVRALAAELNLARGTVEAAYQMLAGEGYVQTRGPAGTVVAPLLSPTPVDAGERRLDPPQTFPKPAALAPMPLQMGLPALDAFPRKLWTRLLGRTLRQSGLDGLVYPDPQGDLALRRALASYLGVSRGISCTAEQIFICAGYRACLDLICRSLLHDGDRCWFEDPGYFQARRFLEQARAQLVSIPVDADGLVVEAGMVLAPDARFALVTPHHQSPLGVTLTLPRRQRLLEWASSQGSWVIEDDYDSEYRYRGRPVPALKSLDTQGRVLYCATFSKVLAPGMRLAYLVVPQAQVARFATVAGDMQNHCPQLLQATVSAFIEAGHFARHLRRMRGLYADRRRYLVDALQAEVGEHLQLDDRAGGMHLVAHLAGGLDDCTIARRAHHLGLAIEPLSSWYRGHGQRHGLLIGFTNVSSREQAAELARRLRLAMDL</sequence>
<dbReference type="AlphaFoldDB" id="A0AAP0SBD3"/>
<reference evidence="7 8" key="1">
    <citation type="journal article" date="2014" name="Genome Announc.">
        <title>Genome Sequence of Pseudomonas sp. Strain P482, a Tomato Rhizosphere Isolate with Broad-Spectrum Antimicrobial Activity.</title>
        <authorList>
            <person name="Krzyzanowska D.M."/>
            <person name="Ossowicki A."/>
            <person name="Jafra S."/>
        </authorList>
    </citation>
    <scope>NUCLEOTIDE SEQUENCE [LARGE SCALE GENOMIC DNA]</scope>
    <source>
        <strain evidence="7 8">P482</strain>
    </source>
</reference>
<dbReference type="EMBL" id="CP071706">
    <property type="protein sequence ID" value="KDN96956.1"/>
    <property type="molecule type" value="Genomic_DNA"/>
</dbReference>
<evidence type="ECO:0000256" key="5">
    <source>
        <dbReference type="ARBA" id="ARBA00023163"/>
    </source>
</evidence>
<protein>
    <submittedName>
        <fullName evidence="7">PLP-dependent aminotransferase family protein</fullName>
    </submittedName>
</protein>
<keyword evidence="7" id="KW-0808">Transferase</keyword>
<dbReference type="InterPro" id="IPR036388">
    <property type="entry name" value="WH-like_DNA-bd_sf"/>
</dbReference>
<proteinExistence type="inferred from homology"/>
<dbReference type="PANTHER" id="PTHR46577:SF1">
    <property type="entry name" value="HTH-TYPE TRANSCRIPTIONAL REGULATORY PROTEIN GABR"/>
    <property type="match status" value="1"/>
</dbReference>
<dbReference type="GO" id="GO:0008483">
    <property type="term" value="F:transaminase activity"/>
    <property type="evidence" value="ECO:0007669"/>
    <property type="project" value="UniProtKB-KW"/>
</dbReference>
<dbReference type="SMART" id="SM00345">
    <property type="entry name" value="HTH_GNTR"/>
    <property type="match status" value="1"/>
</dbReference>
<dbReference type="CDD" id="cd07377">
    <property type="entry name" value="WHTH_GntR"/>
    <property type="match status" value="1"/>
</dbReference>
<dbReference type="PRINTS" id="PR00035">
    <property type="entry name" value="HTHGNTR"/>
</dbReference>
<dbReference type="Proteomes" id="UP000027121">
    <property type="component" value="Chromosome"/>
</dbReference>
<accession>A0AAP0SBD3</accession>
<evidence type="ECO:0000256" key="4">
    <source>
        <dbReference type="ARBA" id="ARBA00023125"/>
    </source>
</evidence>
<organism evidence="7 8">
    <name type="scientific">Pseudomonas donghuensis</name>
    <dbReference type="NCBI Taxonomy" id="1163398"/>
    <lineage>
        <taxon>Bacteria</taxon>
        <taxon>Pseudomonadati</taxon>
        <taxon>Pseudomonadota</taxon>
        <taxon>Gammaproteobacteria</taxon>
        <taxon>Pseudomonadales</taxon>
        <taxon>Pseudomonadaceae</taxon>
        <taxon>Pseudomonas</taxon>
    </lineage>
</organism>
<dbReference type="GO" id="GO:0003700">
    <property type="term" value="F:DNA-binding transcription factor activity"/>
    <property type="evidence" value="ECO:0007669"/>
    <property type="project" value="InterPro"/>
</dbReference>
<dbReference type="GeneID" id="98283524"/>
<evidence type="ECO:0000256" key="3">
    <source>
        <dbReference type="ARBA" id="ARBA00023015"/>
    </source>
</evidence>
<dbReference type="Gene3D" id="3.40.640.10">
    <property type="entry name" value="Type I PLP-dependent aspartate aminotransferase-like (Major domain)"/>
    <property type="match status" value="1"/>
</dbReference>
<dbReference type="InterPro" id="IPR000524">
    <property type="entry name" value="Tscrpt_reg_HTH_GntR"/>
</dbReference>
<keyword evidence="5" id="KW-0804">Transcription</keyword>
<dbReference type="RefSeq" id="WP_036997172.1">
    <property type="nucleotide sequence ID" value="NZ_CP071706.1"/>
</dbReference>
<dbReference type="Pfam" id="PF00155">
    <property type="entry name" value="Aminotran_1_2"/>
    <property type="match status" value="1"/>
</dbReference>
<gene>
    <name evidence="7" type="ORF">BV82_5165</name>
</gene>
<dbReference type="InterPro" id="IPR015421">
    <property type="entry name" value="PyrdxlP-dep_Trfase_major"/>
</dbReference>
<dbReference type="InterPro" id="IPR015424">
    <property type="entry name" value="PyrdxlP-dep_Trfase"/>
</dbReference>
<evidence type="ECO:0000313" key="8">
    <source>
        <dbReference type="Proteomes" id="UP000027121"/>
    </source>
</evidence>
<comment type="similarity">
    <text evidence="1">In the C-terminal section; belongs to the class-I pyridoxal-phosphate-dependent aminotransferase family.</text>
</comment>
<feature type="domain" description="HTH gntR-type" evidence="6">
    <location>
        <begin position="14"/>
        <end position="82"/>
    </location>
</feature>
<evidence type="ECO:0000259" key="6">
    <source>
        <dbReference type="PROSITE" id="PS50949"/>
    </source>
</evidence>
<keyword evidence="3" id="KW-0805">Transcription regulation</keyword>
<evidence type="ECO:0000313" key="7">
    <source>
        <dbReference type="EMBL" id="KDN96956.1"/>
    </source>
</evidence>
<dbReference type="InterPro" id="IPR036390">
    <property type="entry name" value="WH_DNA-bd_sf"/>
</dbReference>
<keyword evidence="7" id="KW-0032">Aminotransferase</keyword>
<dbReference type="KEGG" id="pdw:BV82_5165"/>